<dbReference type="STRING" id="1618570.UT08_C0004G0078"/>
<dbReference type="Pfam" id="PF13440">
    <property type="entry name" value="Polysacc_synt_3"/>
    <property type="match status" value="1"/>
</dbReference>
<keyword evidence="6 7" id="KW-0472">Membrane</keyword>
<evidence type="ECO:0000256" key="2">
    <source>
        <dbReference type="ARBA" id="ARBA00007430"/>
    </source>
</evidence>
<feature type="transmembrane region" description="Helical" evidence="7">
    <location>
        <begin position="111"/>
        <end position="133"/>
    </location>
</feature>
<sequence length="410" mass="46369">MGYFKDTLKGILWIGTLRSSSRAVGYIKIAILARLLGPEQFGIFGIASILLAFLEIMTETGISAFMIQQEDDIKRYLDTSWTLSILRGLFISILLFLLAKPISLFFKSPDSYLLICLISIIPLIKGFINPSIVKFQKDLFFNKEFYFRLFLLFVDATVAIYLAIVLRNAFAFVMGMAASSVFELIISLLLIKPKPSFIFNLNKVKFILKRSKWITLSGILNYFIQEGDDVVVGKLISIYSLGLYQVAYKISTLPLTEAGEVIYKVTFPVFVKIRGDLKRLRTAFIKTFIVLTIILLPFGIILFFFTKPVIYLFLGSKWLSIIPVIKILIIYGIGRAITGLYSPLFLSLKKQKYNSYILLVSLFGMLVSIFPLVKIYGIVGAGISVLLGWCMSLPLTTILIYKVLRDNKTN</sequence>
<evidence type="ECO:0000313" key="8">
    <source>
        <dbReference type="EMBL" id="KKQ85766.1"/>
    </source>
</evidence>
<feature type="transmembrane region" description="Helical" evidence="7">
    <location>
        <begin position="41"/>
        <end position="67"/>
    </location>
</feature>
<dbReference type="PANTHER" id="PTHR30250">
    <property type="entry name" value="PST FAMILY PREDICTED COLANIC ACID TRANSPORTER"/>
    <property type="match status" value="1"/>
</dbReference>
<comment type="caution">
    <text evidence="8">The sequence shown here is derived from an EMBL/GenBank/DDBJ whole genome shotgun (WGS) entry which is preliminary data.</text>
</comment>
<evidence type="ECO:0000256" key="6">
    <source>
        <dbReference type="ARBA" id="ARBA00023136"/>
    </source>
</evidence>
<keyword evidence="5 7" id="KW-1133">Transmembrane helix</keyword>
<dbReference type="InterPro" id="IPR050833">
    <property type="entry name" value="Poly_Biosynth_Transport"/>
</dbReference>
<feature type="transmembrane region" description="Helical" evidence="7">
    <location>
        <begin position="283"/>
        <end position="306"/>
    </location>
</feature>
<comment type="similarity">
    <text evidence="2">Belongs to the polysaccharide synthase family.</text>
</comment>
<keyword evidence="4 7" id="KW-0812">Transmembrane</keyword>
<dbReference type="PANTHER" id="PTHR30250:SF10">
    <property type="entry name" value="LIPOPOLYSACCHARIDE BIOSYNTHESIS PROTEIN WZXC"/>
    <property type="match status" value="1"/>
</dbReference>
<organism evidence="8 9">
    <name type="scientific">Candidatus Woesebacteria bacterium GW2011_GWB1_38_8</name>
    <dbReference type="NCBI Taxonomy" id="1618570"/>
    <lineage>
        <taxon>Bacteria</taxon>
        <taxon>Candidatus Woeseibacteriota</taxon>
    </lineage>
</organism>
<evidence type="ECO:0000256" key="3">
    <source>
        <dbReference type="ARBA" id="ARBA00022475"/>
    </source>
</evidence>
<feature type="transmembrane region" description="Helical" evidence="7">
    <location>
        <begin position="378"/>
        <end position="401"/>
    </location>
</feature>
<dbReference type="GO" id="GO:0005886">
    <property type="term" value="C:plasma membrane"/>
    <property type="evidence" value="ECO:0007669"/>
    <property type="project" value="UniProtKB-SubCell"/>
</dbReference>
<evidence type="ECO:0000313" key="9">
    <source>
        <dbReference type="Proteomes" id="UP000034081"/>
    </source>
</evidence>
<feature type="transmembrane region" description="Helical" evidence="7">
    <location>
        <begin position="353"/>
        <end position="372"/>
    </location>
</feature>
<feature type="transmembrane region" description="Helical" evidence="7">
    <location>
        <begin position="318"/>
        <end position="341"/>
    </location>
</feature>
<protein>
    <submittedName>
        <fullName evidence="8">Membrane protein involved in the export of O-antigen and teichoic acid</fullName>
    </submittedName>
</protein>
<accession>A0A0G0P8X9</accession>
<feature type="transmembrane region" description="Helical" evidence="7">
    <location>
        <begin position="170"/>
        <end position="191"/>
    </location>
</feature>
<keyword evidence="3" id="KW-1003">Cell membrane</keyword>
<evidence type="ECO:0000256" key="1">
    <source>
        <dbReference type="ARBA" id="ARBA00004651"/>
    </source>
</evidence>
<gene>
    <name evidence="8" type="ORF">UT08_C0004G0078</name>
</gene>
<dbReference type="EMBL" id="LBVL01000004">
    <property type="protein sequence ID" value="KKQ85766.1"/>
    <property type="molecule type" value="Genomic_DNA"/>
</dbReference>
<name>A0A0G0P8X9_9BACT</name>
<feature type="transmembrane region" description="Helical" evidence="7">
    <location>
        <begin position="145"/>
        <end position="164"/>
    </location>
</feature>
<evidence type="ECO:0000256" key="4">
    <source>
        <dbReference type="ARBA" id="ARBA00022692"/>
    </source>
</evidence>
<dbReference type="Proteomes" id="UP000034081">
    <property type="component" value="Unassembled WGS sequence"/>
</dbReference>
<evidence type="ECO:0000256" key="7">
    <source>
        <dbReference type="SAM" id="Phobius"/>
    </source>
</evidence>
<feature type="transmembrane region" description="Helical" evidence="7">
    <location>
        <begin position="79"/>
        <end position="99"/>
    </location>
</feature>
<comment type="subcellular location">
    <subcellularLocation>
        <location evidence="1">Cell membrane</location>
        <topology evidence="1">Multi-pass membrane protein</topology>
    </subcellularLocation>
</comment>
<evidence type="ECO:0000256" key="5">
    <source>
        <dbReference type="ARBA" id="ARBA00022989"/>
    </source>
</evidence>
<dbReference type="AlphaFoldDB" id="A0A0G0P8X9"/>
<reference evidence="8 9" key="1">
    <citation type="journal article" date="2015" name="Nature">
        <title>rRNA introns, odd ribosomes, and small enigmatic genomes across a large radiation of phyla.</title>
        <authorList>
            <person name="Brown C.T."/>
            <person name="Hug L.A."/>
            <person name="Thomas B.C."/>
            <person name="Sharon I."/>
            <person name="Castelle C.J."/>
            <person name="Singh A."/>
            <person name="Wilkins M.J."/>
            <person name="Williams K.H."/>
            <person name="Banfield J.F."/>
        </authorList>
    </citation>
    <scope>NUCLEOTIDE SEQUENCE [LARGE SCALE GENOMIC DNA]</scope>
</reference>
<proteinExistence type="inferred from homology"/>